<feature type="region of interest" description="Disordered" evidence="1">
    <location>
        <begin position="192"/>
        <end position="212"/>
    </location>
</feature>
<dbReference type="RefSeq" id="WP_086169591.1">
    <property type="nucleotide sequence ID" value="NZ_MRYD01000057.1"/>
</dbReference>
<accession>A0ABX3YJN5</accession>
<dbReference type="PANTHER" id="PTHR39339:SF1">
    <property type="entry name" value="CHAD DOMAIN-CONTAINING PROTEIN"/>
    <property type="match status" value="1"/>
</dbReference>
<dbReference type="InterPro" id="IPR038186">
    <property type="entry name" value="CHAD_dom_sf"/>
</dbReference>
<organism evidence="4 5">
    <name type="scientific">Streptomyces pharetrae CZA14</name>
    <dbReference type="NCBI Taxonomy" id="1144883"/>
    <lineage>
        <taxon>Bacteria</taxon>
        <taxon>Bacillati</taxon>
        <taxon>Actinomycetota</taxon>
        <taxon>Actinomycetes</taxon>
        <taxon>Kitasatosporales</taxon>
        <taxon>Streptomycetaceae</taxon>
        <taxon>Streptomyces</taxon>
    </lineage>
</organism>
<comment type="caution">
    <text evidence="4">The sequence shown here is derived from an EMBL/GenBank/DDBJ whole genome shotgun (WGS) entry which is preliminary data.</text>
</comment>
<evidence type="ECO:0000256" key="1">
    <source>
        <dbReference type="SAM" id="MobiDB-lite"/>
    </source>
</evidence>
<evidence type="ECO:0000259" key="2">
    <source>
        <dbReference type="PROSITE" id="PS51707"/>
    </source>
</evidence>
<name>A0ABX3YJN5_9ACTN</name>
<feature type="domain" description="CYTH" evidence="2">
    <location>
        <begin position="5"/>
        <end position="200"/>
    </location>
</feature>
<dbReference type="PROSITE" id="PS51707">
    <property type="entry name" value="CYTH"/>
    <property type="match status" value="1"/>
</dbReference>
<dbReference type="PANTHER" id="PTHR39339">
    <property type="entry name" value="SLR1444 PROTEIN"/>
    <property type="match status" value="1"/>
</dbReference>
<dbReference type="EMBL" id="MRYD01000057">
    <property type="protein sequence ID" value="OSZ59962.1"/>
    <property type="molecule type" value="Genomic_DNA"/>
</dbReference>
<gene>
    <name evidence="4" type="ORF">OQI_13475</name>
</gene>
<dbReference type="SMART" id="SM00880">
    <property type="entry name" value="CHAD"/>
    <property type="match status" value="1"/>
</dbReference>
<evidence type="ECO:0000313" key="5">
    <source>
        <dbReference type="Proteomes" id="UP000194266"/>
    </source>
</evidence>
<protein>
    <submittedName>
        <fullName evidence="4">Metal-binding protein</fullName>
    </submittedName>
</protein>
<dbReference type="Pfam" id="PF01928">
    <property type="entry name" value="CYTH"/>
    <property type="match status" value="1"/>
</dbReference>
<dbReference type="Gene3D" id="2.40.320.10">
    <property type="entry name" value="Hypothetical Protein Pfu-838710-001"/>
    <property type="match status" value="1"/>
</dbReference>
<sequence length="500" mass="54619">MADTKREIERKYTSDDSGLPDLRSVAGVASVLDQGVADLDATYYDTADERLAASSITLRRRTGGSDAGWHLKLPVADGERDEIREPLSDHVPSTLGALVRSRVRDAELTPVMRLRSTRDVRHLVDARGNLLAEVSVDVVRAERLSAGGGRAEWTEIEVELADGGDPAFLDEVEKQLRKAGVRPAGFPSKLARALSETGGKRQPRGDDRAEPVTAGDHVLAYVRAQRDAMVELDPAVRRDLEDSVHRMRVATRRMRSAFRAYRTVLDRTVTDPVRAELKWLAGELGESRDHEVLAERISGAVGELPPDLVVGPVRDRMRAWAQAKRGQARRRIIDVLNGQRYLALLTSLDALLADPPLRAAAAGKPSKVFPKALDKANDVVAGLVEKALDTPPGRDRDVALHEARKKAKRARYAAEVAAPALGKPVSKPMKSMKDLQKLLGEHQDSVMSRAALKELAGQAHEAGENSFTYGLLHAREEQRAAGTEEALPQAWAVARRKASG</sequence>
<dbReference type="InterPro" id="IPR023577">
    <property type="entry name" value="CYTH_domain"/>
</dbReference>
<proteinExistence type="predicted"/>
<dbReference type="SMART" id="SM01118">
    <property type="entry name" value="CYTH"/>
    <property type="match status" value="1"/>
</dbReference>
<keyword evidence="5" id="KW-1185">Reference proteome</keyword>
<dbReference type="InterPro" id="IPR007899">
    <property type="entry name" value="CHAD_dom"/>
</dbReference>
<evidence type="ECO:0000313" key="4">
    <source>
        <dbReference type="EMBL" id="OSZ59962.1"/>
    </source>
</evidence>
<dbReference type="Gene3D" id="1.40.20.10">
    <property type="entry name" value="CHAD domain"/>
    <property type="match status" value="1"/>
</dbReference>
<dbReference type="Pfam" id="PF05235">
    <property type="entry name" value="CHAD"/>
    <property type="match status" value="1"/>
</dbReference>
<reference evidence="4 5" key="1">
    <citation type="submission" date="2016-12" db="EMBL/GenBank/DDBJ databases">
        <title>Genome Mining:The Detection of Biosynthetic Gene Clusters to Aid in the Expression of Curamycin A produced by Streptomyces sp. strain CZA14.</title>
        <authorList>
            <person name="Durrell K.A."/>
            <person name="Kirby B.M."/>
            <person name="Khan W."/>
            <person name="Mthethwa T."/>
            <person name="Le Roes-Hill M."/>
        </authorList>
    </citation>
    <scope>NUCLEOTIDE SEQUENCE [LARGE SCALE GENOMIC DNA]</scope>
    <source>
        <strain evidence="4 5">CZA14</strain>
    </source>
</reference>
<dbReference type="InterPro" id="IPR033469">
    <property type="entry name" value="CYTH-like_dom_sf"/>
</dbReference>
<evidence type="ECO:0000259" key="3">
    <source>
        <dbReference type="PROSITE" id="PS51708"/>
    </source>
</evidence>
<dbReference type="SUPFAM" id="SSF55154">
    <property type="entry name" value="CYTH-like phosphatases"/>
    <property type="match status" value="1"/>
</dbReference>
<dbReference type="PROSITE" id="PS51708">
    <property type="entry name" value="CHAD"/>
    <property type="match status" value="1"/>
</dbReference>
<dbReference type="CDD" id="cd07374">
    <property type="entry name" value="CYTH-like_Pase"/>
    <property type="match status" value="1"/>
</dbReference>
<feature type="domain" description="CHAD" evidence="3">
    <location>
        <begin position="211"/>
        <end position="496"/>
    </location>
</feature>
<dbReference type="Proteomes" id="UP000194266">
    <property type="component" value="Unassembled WGS sequence"/>
</dbReference>